<protein>
    <recommendedName>
        <fullName evidence="7">FAD-binding PCMH-type domain-containing protein</fullName>
    </recommendedName>
</protein>
<dbReference type="GO" id="GO:0071949">
    <property type="term" value="F:FAD binding"/>
    <property type="evidence" value="ECO:0007669"/>
    <property type="project" value="InterPro"/>
</dbReference>
<dbReference type="InterPro" id="IPR012951">
    <property type="entry name" value="BBE"/>
</dbReference>
<evidence type="ECO:0000256" key="1">
    <source>
        <dbReference type="ARBA" id="ARBA00001974"/>
    </source>
</evidence>
<dbReference type="InterPro" id="IPR016166">
    <property type="entry name" value="FAD-bd_PCMH"/>
</dbReference>
<dbReference type="InterPro" id="IPR050416">
    <property type="entry name" value="FAD-linked_Oxidoreductase"/>
</dbReference>
<evidence type="ECO:0000256" key="6">
    <source>
        <dbReference type="SAM" id="MobiDB-lite"/>
    </source>
</evidence>
<dbReference type="PROSITE" id="PS51387">
    <property type="entry name" value="FAD_PCMH"/>
    <property type="match status" value="1"/>
</dbReference>
<reference evidence="8 9" key="1">
    <citation type="submission" date="2020-07" db="EMBL/GenBank/DDBJ databases">
        <title>Comparative genomics of pyrophilous fungi reveals a link between fire events and developmental genes.</title>
        <authorList>
            <consortium name="DOE Joint Genome Institute"/>
            <person name="Steindorff A.S."/>
            <person name="Carver A."/>
            <person name="Calhoun S."/>
            <person name="Stillman K."/>
            <person name="Liu H."/>
            <person name="Lipzen A."/>
            <person name="Pangilinan J."/>
            <person name="Labutti K."/>
            <person name="Bruns T.D."/>
            <person name="Grigoriev I.V."/>
        </authorList>
    </citation>
    <scope>NUCLEOTIDE SEQUENCE [LARGE SCALE GENOMIC DNA]</scope>
    <source>
        <strain evidence="8 9">CBS 144469</strain>
    </source>
</reference>
<keyword evidence="9" id="KW-1185">Reference proteome</keyword>
<dbReference type="Pfam" id="PF01565">
    <property type="entry name" value="FAD_binding_4"/>
    <property type="match status" value="1"/>
</dbReference>
<keyword evidence="4" id="KW-0274">FAD</keyword>
<evidence type="ECO:0000256" key="4">
    <source>
        <dbReference type="ARBA" id="ARBA00022827"/>
    </source>
</evidence>
<comment type="cofactor">
    <cofactor evidence="1">
        <name>FAD</name>
        <dbReference type="ChEBI" id="CHEBI:57692"/>
    </cofactor>
</comment>
<organism evidence="8 9">
    <name type="scientific">Ephemerocybe angulata</name>
    <dbReference type="NCBI Taxonomy" id="980116"/>
    <lineage>
        <taxon>Eukaryota</taxon>
        <taxon>Fungi</taxon>
        <taxon>Dikarya</taxon>
        <taxon>Basidiomycota</taxon>
        <taxon>Agaricomycotina</taxon>
        <taxon>Agaricomycetes</taxon>
        <taxon>Agaricomycetidae</taxon>
        <taxon>Agaricales</taxon>
        <taxon>Agaricineae</taxon>
        <taxon>Psathyrellaceae</taxon>
        <taxon>Ephemerocybe</taxon>
    </lineage>
</organism>
<comment type="similarity">
    <text evidence="2">Belongs to the oxygen-dependent FAD-linked oxidoreductase family.</text>
</comment>
<keyword evidence="3" id="KW-0285">Flavoprotein</keyword>
<dbReference type="Gene3D" id="3.30.465.10">
    <property type="match status" value="2"/>
</dbReference>
<evidence type="ECO:0000259" key="7">
    <source>
        <dbReference type="PROSITE" id="PS51387"/>
    </source>
</evidence>
<dbReference type="InterPro" id="IPR006094">
    <property type="entry name" value="Oxid_FAD_bind_N"/>
</dbReference>
<dbReference type="PANTHER" id="PTHR42973">
    <property type="entry name" value="BINDING OXIDOREDUCTASE, PUTATIVE (AFU_ORTHOLOGUE AFUA_1G17690)-RELATED"/>
    <property type="match status" value="1"/>
</dbReference>
<dbReference type="InterPro" id="IPR016169">
    <property type="entry name" value="FAD-bd_PCMH_sub2"/>
</dbReference>
<evidence type="ECO:0000256" key="5">
    <source>
        <dbReference type="ARBA" id="ARBA00023002"/>
    </source>
</evidence>
<gene>
    <name evidence="8" type="ORF">DFP72DRAFT_1058249</name>
</gene>
<sequence length="494" mass="53571">MIKARVFCDLAILWCVWFREREILLEEWLMSLTSNLTSILEALPDALRRPLIMFGRSRWRKASLSAEAGCSVAMSKSRRKANFEIHGPGGWTDSAVTVGAGIKGRELLRLANQQSPKVAIVTGECPTVGFAGGYIQGGGHGPLASYYGMAADQALSYEVITASGEYLTANADTNPDLYWGLRGGGPSTFAFLLSVTVKTFPETPSAGLVLSLNTNNNQDLFWRGFAAFPQPLTSLGGERHVRVLRALRRQPQHPPVRRCEHDQVEDYRGRAAAVRPAPDLGHLNESAGVRSLVGGYSRRRISMRTGTPSSTRCGVQALGSWVTSSALAVQHPAWRDAASFSISSVNLAAQAMRAQKQEAQTQLTNSVDAPLRAASPNGAAYVNEGNLEEPDWQKAYWGSNYPRLLELRKKWDPNGVFYARTTPGTEAWEVVDYRRRLCRLASAGGTTTTTTTSTGSTGTTSTVTTPTTTTSTPAGPLQTSVVGRGGQVRLNHQR</sequence>
<evidence type="ECO:0000313" key="9">
    <source>
        <dbReference type="Proteomes" id="UP000521943"/>
    </source>
</evidence>
<keyword evidence="5" id="KW-0560">Oxidoreductase</keyword>
<dbReference type="OrthoDB" id="9983560at2759"/>
<evidence type="ECO:0000313" key="8">
    <source>
        <dbReference type="EMBL" id="KAF6765686.1"/>
    </source>
</evidence>
<comment type="caution">
    <text evidence="8">The sequence shown here is derived from an EMBL/GenBank/DDBJ whole genome shotgun (WGS) entry which is preliminary data.</text>
</comment>
<accession>A0A8H6IHL4</accession>
<dbReference type="AlphaFoldDB" id="A0A8H6IHL4"/>
<dbReference type="SUPFAM" id="SSF56176">
    <property type="entry name" value="FAD-binding/transporter-associated domain-like"/>
    <property type="match status" value="1"/>
</dbReference>
<dbReference type="EMBL" id="JACGCI010000002">
    <property type="protein sequence ID" value="KAF6765686.1"/>
    <property type="molecule type" value="Genomic_DNA"/>
</dbReference>
<evidence type="ECO:0000256" key="3">
    <source>
        <dbReference type="ARBA" id="ARBA00022630"/>
    </source>
</evidence>
<evidence type="ECO:0000256" key="2">
    <source>
        <dbReference type="ARBA" id="ARBA00005466"/>
    </source>
</evidence>
<dbReference type="Pfam" id="PF08031">
    <property type="entry name" value="BBE"/>
    <property type="match status" value="1"/>
</dbReference>
<dbReference type="PANTHER" id="PTHR42973:SF39">
    <property type="entry name" value="FAD-BINDING PCMH-TYPE DOMAIN-CONTAINING PROTEIN"/>
    <property type="match status" value="1"/>
</dbReference>
<feature type="compositionally biased region" description="Low complexity" evidence="6">
    <location>
        <begin position="445"/>
        <end position="476"/>
    </location>
</feature>
<dbReference type="Proteomes" id="UP000521943">
    <property type="component" value="Unassembled WGS sequence"/>
</dbReference>
<dbReference type="GO" id="GO:0016491">
    <property type="term" value="F:oxidoreductase activity"/>
    <property type="evidence" value="ECO:0007669"/>
    <property type="project" value="UniProtKB-KW"/>
</dbReference>
<name>A0A8H6IHL4_9AGAR</name>
<proteinExistence type="inferred from homology"/>
<feature type="domain" description="FAD-binding PCMH-type" evidence="7">
    <location>
        <begin position="21"/>
        <end position="202"/>
    </location>
</feature>
<feature type="region of interest" description="Disordered" evidence="6">
    <location>
        <begin position="445"/>
        <end position="494"/>
    </location>
</feature>
<dbReference type="InterPro" id="IPR036318">
    <property type="entry name" value="FAD-bd_PCMH-like_sf"/>
</dbReference>